<feature type="transmembrane region" description="Helical" evidence="9">
    <location>
        <begin position="6"/>
        <end position="31"/>
    </location>
</feature>
<dbReference type="RefSeq" id="WP_111368791.1">
    <property type="nucleotide sequence ID" value="NZ_JASHJG010000042.1"/>
</dbReference>
<evidence type="ECO:0000313" key="10">
    <source>
        <dbReference type="EMBL" id="KAA0913304.1"/>
    </source>
</evidence>
<feature type="transmembrane region" description="Helical" evidence="9">
    <location>
        <begin position="192"/>
        <end position="218"/>
    </location>
</feature>
<dbReference type="Pfam" id="PF00950">
    <property type="entry name" value="ABC-3"/>
    <property type="match status" value="1"/>
</dbReference>
<dbReference type="InterPro" id="IPR037294">
    <property type="entry name" value="ABC_BtuC-like"/>
</dbReference>
<dbReference type="Proteomes" id="UP000325291">
    <property type="component" value="Unassembled WGS sequence"/>
</dbReference>
<evidence type="ECO:0000256" key="8">
    <source>
        <dbReference type="RuleBase" id="RU003943"/>
    </source>
</evidence>
<keyword evidence="6 9" id="KW-1133">Transmembrane helix</keyword>
<dbReference type="SUPFAM" id="SSF81345">
    <property type="entry name" value="ABC transporter involved in vitamin B12 uptake, BtuC"/>
    <property type="match status" value="1"/>
</dbReference>
<dbReference type="AlphaFoldDB" id="A0A5A9Z812"/>
<evidence type="ECO:0000256" key="6">
    <source>
        <dbReference type="ARBA" id="ARBA00022989"/>
    </source>
</evidence>
<dbReference type="PANTHER" id="PTHR30477">
    <property type="entry name" value="ABC-TRANSPORTER METAL-BINDING PROTEIN"/>
    <property type="match status" value="1"/>
</dbReference>
<dbReference type="CDD" id="cd06550">
    <property type="entry name" value="TM_ABC_iron-siderophores_like"/>
    <property type="match status" value="1"/>
</dbReference>
<feature type="transmembrane region" description="Helical" evidence="9">
    <location>
        <begin position="66"/>
        <end position="87"/>
    </location>
</feature>
<proteinExistence type="inferred from homology"/>
<keyword evidence="5 8" id="KW-0812">Transmembrane</keyword>
<evidence type="ECO:0000256" key="1">
    <source>
        <dbReference type="ARBA" id="ARBA00004651"/>
    </source>
</evidence>
<feature type="transmembrane region" description="Helical" evidence="9">
    <location>
        <begin position="99"/>
        <end position="120"/>
    </location>
</feature>
<comment type="subcellular location">
    <subcellularLocation>
        <location evidence="1 8">Cell membrane</location>
        <topology evidence="1 8">Multi-pass membrane protein</topology>
    </subcellularLocation>
</comment>
<dbReference type="EMBL" id="VINQ01000010">
    <property type="protein sequence ID" value="KAA0913304.1"/>
    <property type="molecule type" value="Genomic_DNA"/>
</dbReference>
<keyword evidence="7 9" id="KW-0472">Membrane</keyword>
<evidence type="ECO:0000256" key="5">
    <source>
        <dbReference type="ARBA" id="ARBA00022692"/>
    </source>
</evidence>
<evidence type="ECO:0000256" key="3">
    <source>
        <dbReference type="ARBA" id="ARBA00022448"/>
    </source>
</evidence>
<dbReference type="Gene3D" id="1.10.3470.10">
    <property type="entry name" value="ABC transporter involved in vitamin B12 uptake, BtuC"/>
    <property type="match status" value="1"/>
</dbReference>
<gene>
    <name evidence="10" type="ORF">FLO80_13550</name>
</gene>
<sequence>MWGLGYNAALVATGAGLLGAAAGITGTFLVLRKRALVSDAIAHATLPGIALAFLVMVAFGGEGRSLAGLLFGSALSAWLGLLCVGWLTHATRLSEDAAIGAVLSVFFGFGILLLTVIQSLNVGRQAGLETFLLGSTAGMLYSDALTIAVGGGLATLAALVLRRPMLTAAFDPGYAVATGLDVRRVDLAMMGLIMAVTVIGIKIVGLVLIVAMVILPPVTARFWSNRVDRVVLIAGVMGGLTGLLGALISASAPNLPTGPIIVLTGSAGFFVSLMIAPRRGVLAALLARHRYQRRVHLRQGLLALAHGHPVYERFTLRLLSRAGLANPDGTATDKGRAAAARALLDESRWQILRADPAQEIAASHYDGLRPIETVLTPDQIAQIDTRLAPRPLT</sequence>
<comment type="similarity">
    <text evidence="2 8">Belongs to the ABC-3 integral membrane protein family.</text>
</comment>
<feature type="transmembrane region" description="Helical" evidence="9">
    <location>
        <begin position="230"/>
        <end position="248"/>
    </location>
</feature>
<feature type="transmembrane region" description="Helical" evidence="9">
    <location>
        <begin position="260"/>
        <end position="277"/>
    </location>
</feature>
<evidence type="ECO:0000256" key="7">
    <source>
        <dbReference type="ARBA" id="ARBA00023136"/>
    </source>
</evidence>
<feature type="transmembrane region" description="Helical" evidence="9">
    <location>
        <begin position="40"/>
        <end position="60"/>
    </location>
</feature>
<keyword evidence="11" id="KW-1185">Reference proteome</keyword>
<evidence type="ECO:0000313" key="11">
    <source>
        <dbReference type="Proteomes" id="UP000325291"/>
    </source>
</evidence>
<keyword evidence="3 8" id="KW-0813">Transport</keyword>
<dbReference type="GO" id="GO:0043190">
    <property type="term" value="C:ATP-binding cassette (ABC) transporter complex"/>
    <property type="evidence" value="ECO:0007669"/>
    <property type="project" value="InterPro"/>
</dbReference>
<accession>A0A5A9Z812</accession>
<feature type="transmembrane region" description="Helical" evidence="9">
    <location>
        <begin position="140"/>
        <end position="161"/>
    </location>
</feature>
<dbReference type="InterPro" id="IPR001626">
    <property type="entry name" value="ABC_TroCD"/>
</dbReference>
<evidence type="ECO:0000256" key="4">
    <source>
        <dbReference type="ARBA" id="ARBA00022475"/>
    </source>
</evidence>
<dbReference type="GO" id="GO:0010043">
    <property type="term" value="P:response to zinc ion"/>
    <property type="evidence" value="ECO:0007669"/>
    <property type="project" value="TreeGrafter"/>
</dbReference>
<comment type="caution">
    <text evidence="10">The sequence shown here is derived from an EMBL/GenBank/DDBJ whole genome shotgun (WGS) entry which is preliminary data.</text>
</comment>
<organism evidence="10 11">
    <name type="scientific">Aquicoccus porphyridii</name>
    <dbReference type="NCBI Taxonomy" id="1852029"/>
    <lineage>
        <taxon>Bacteria</taxon>
        <taxon>Pseudomonadati</taxon>
        <taxon>Pseudomonadota</taxon>
        <taxon>Alphaproteobacteria</taxon>
        <taxon>Rhodobacterales</taxon>
        <taxon>Paracoccaceae</taxon>
        <taxon>Aquicoccus</taxon>
    </lineage>
</organism>
<protein>
    <submittedName>
        <fullName evidence="10">Metal ABC transporter permease</fullName>
    </submittedName>
</protein>
<evidence type="ECO:0000256" key="2">
    <source>
        <dbReference type="ARBA" id="ARBA00008034"/>
    </source>
</evidence>
<evidence type="ECO:0000256" key="9">
    <source>
        <dbReference type="SAM" id="Phobius"/>
    </source>
</evidence>
<dbReference type="GO" id="GO:0055085">
    <property type="term" value="P:transmembrane transport"/>
    <property type="evidence" value="ECO:0007669"/>
    <property type="project" value="InterPro"/>
</dbReference>
<name>A0A5A9Z812_9RHOB</name>
<keyword evidence="4" id="KW-1003">Cell membrane</keyword>
<dbReference type="PANTHER" id="PTHR30477:SF3">
    <property type="entry name" value="METAL TRANSPORT SYSTEM MEMBRANE PROTEIN CT_069-RELATED"/>
    <property type="match status" value="1"/>
</dbReference>
<reference evidence="10 11" key="1">
    <citation type="submission" date="2019-07" db="EMBL/GenBank/DDBJ databases">
        <title>Aquicoccus porphyridii gen. nov., sp. nov., isolated from a small marine red alga, Porphyridium marinum.</title>
        <authorList>
            <person name="Liu L."/>
        </authorList>
    </citation>
    <scope>NUCLEOTIDE SEQUENCE [LARGE SCALE GENOMIC DNA]</scope>
    <source>
        <strain evidence="10 11">L1 8-17</strain>
    </source>
</reference>